<reference evidence="1 2" key="1">
    <citation type="submission" date="2024-01" db="EMBL/GenBank/DDBJ databases">
        <title>Maribacter spp. originated from different algae showed divergent polysaccharides utilization ability.</title>
        <authorList>
            <person name="Wang H."/>
            <person name="Wu Y."/>
        </authorList>
    </citation>
    <scope>NUCLEOTIDE SEQUENCE [LARGE SCALE GENOMIC DNA]</scope>
    <source>
        <strain evidence="1 2">KPT27_14</strain>
    </source>
</reference>
<feature type="non-terminal residue" evidence="1">
    <location>
        <position position="1"/>
    </location>
</feature>
<name>A0ABU7ING6_9FLAO</name>
<keyword evidence="2" id="KW-1185">Reference proteome</keyword>
<dbReference type="RefSeq" id="WP_330072609.1">
    <property type="nucleotide sequence ID" value="NZ_JAZDDF010000191.1"/>
</dbReference>
<evidence type="ECO:0000313" key="2">
    <source>
        <dbReference type="Proteomes" id="UP001343698"/>
    </source>
</evidence>
<comment type="caution">
    <text evidence="1">The sequence shown here is derived from an EMBL/GenBank/DDBJ whole genome shotgun (WGS) entry which is preliminary data.</text>
</comment>
<evidence type="ECO:0000313" key="1">
    <source>
        <dbReference type="EMBL" id="MEE1974430.1"/>
    </source>
</evidence>
<dbReference type="EMBL" id="JAZDDF010000191">
    <property type="protein sequence ID" value="MEE1974430.1"/>
    <property type="molecule type" value="Genomic_DNA"/>
</dbReference>
<accession>A0ABU7ING6</accession>
<protein>
    <submittedName>
        <fullName evidence="1">Uncharacterized protein</fullName>
    </submittedName>
</protein>
<feature type="non-terminal residue" evidence="1">
    <location>
        <position position="67"/>
    </location>
</feature>
<proteinExistence type="predicted"/>
<gene>
    <name evidence="1" type="ORF">V1H85_18400</name>
</gene>
<sequence length="67" mass="6792">NTDNQQISLSTNTLTLSNGTGADTTADLSGYLDNTDSQTLSITGNDLSITGGNTITLPTADGSETIV</sequence>
<dbReference type="Proteomes" id="UP001343698">
    <property type="component" value="Unassembled WGS sequence"/>
</dbReference>
<organism evidence="1 2">
    <name type="scientific">Maribacter flavus</name>
    <dbReference type="NCBI Taxonomy" id="1658664"/>
    <lineage>
        <taxon>Bacteria</taxon>
        <taxon>Pseudomonadati</taxon>
        <taxon>Bacteroidota</taxon>
        <taxon>Flavobacteriia</taxon>
        <taxon>Flavobacteriales</taxon>
        <taxon>Flavobacteriaceae</taxon>
        <taxon>Maribacter</taxon>
    </lineage>
</organism>